<gene>
    <name evidence="5" type="primary">asaE_7</name>
    <name evidence="5" type="ORF">LOC62_03G004666</name>
</gene>
<comment type="similarity">
    <text evidence="2">Belongs to the major facilitator superfamily. Monocarboxylate porter (TC 2.A.1.13) family.</text>
</comment>
<feature type="transmembrane region" description="Helical" evidence="4">
    <location>
        <begin position="187"/>
        <end position="210"/>
    </location>
</feature>
<organism evidence="5 6">
    <name type="scientific">Vanrija pseudolonga</name>
    <dbReference type="NCBI Taxonomy" id="143232"/>
    <lineage>
        <taxon>Eukaryota</taxon>
        <taxon>Fungi</taxon>
        <taxon>Dikarya</taxon>
        <taxon>Basidiomycota</taxon>
        <taxon>Agaricomycotina</taxon>
        <taxon>Tremellomycetes</taxon>
        <taxon>Trichosporonales</taxon>
        <taxon>Trichosporonaceae</taxon>
        <taxon>Vanrija</taxon>
    </lineage>
</organism>
<dbReference type="PANTHER" id="PTHR11360">
    <property type="entry name" value="MONOCARBOXYLATE TRANSPORTER"/>
    <property type="match status" value="1"/>
</dbReference>
<dbReference type="EMBL" id="CP086716">
    <property type="protein sequence ID" value="WOO81133.1"/>
    <property type="molecule type" value="Genomic_DNA"/>
</dbReference>
<accession>A0AAF1BQM1</accession>
<dbReference type="AlphaFoldDB" id="A0AAF1BQM1"/>
<proteinExistence type="inferred from homology"/>
<evidence type="ECO:0000256" key="2">
    <source>
        <dbReference type="ARBA" id="ARBA00006727"/>
    </source>
</evidence>
<keyword evidence="4" id="KW-1133">Transmembrane helix</keyword>
<sequence length="486" mass="50773">MSATPTPAATPAPYSLNPSATATEVDLEARVDGGSGDKAQQRPPSSSSTAIEPQVEANAKPEVERKVEAAGAEAPTPSSSALATPAPPPDGGAHAWMTVAGCFFGVFVQFGLANSFGVFQEYYEAHQLAGYSASTISWIGGIQQFLLFFGGLFIGRVFDAHGAHVLIIPGSLCIVTSLMLTSLCHTYYQFALAHGVLFGLGSALVFHPCISAPGQWFARRRALALSVAVSGSGLGGTLWPVALNRMFNQIGFAWALRAAGFIALGLLALACALLRTRAPHKTPAPLSQVLSPFKEARVVLLTLAASFMFWGMFTPFFFVTANALRVGTRPDIAFYCLAFINAGSTLGRLLAMVGDHWGRFNVFIVAGAVNGLLLLAFWIPLQTTSALIAFAVIHGFSAGMVISIIGACVGQISVPHEIGRRIGAMWAVVAVFALTGPPINGALIANYPGAAGFQYAGAFSGCVVLVGAVFGVFAKWKASGSVWGIA</sequence>
<feature type="region of interest" description="Disordered" evidence="3">
    <location>
        <begin position="1"/>
        <end position="87"/>
    </location>
</feature>
<keyword evidence="4" id="KW-0812">Transmembrane</keyword>
<feature type="compositionally biased region" description="Low complexity" evidence="3">
    <location>
        <begin position="74"/>
        <end position="84"/>
    </location>
</feature>
<feature type="transmembrane region" description="Helical" evidence="4">
    <location>
        <begin position="453"/>
        <end position="474"/>
    </location>
</feature>
<feature type="compositionally biased region" description="Polar residues" evidence="3">
    <location>
        <begin position="42"/>
        <end position="51"/>
    </location>
</feature>
<reference evidence="5" key="1">
    <citation type="submission" date="2023-10" db="EMBL/GenBank/DDBJ databases">
        <authorList>
            <person name="Noh H."/>
        </authorList>
    </citation>
    <scope>NUCLEOTIDE SEQUENCE</scope>
    <source>
        <strain evidence="5">DUCC4014</strain>
    </source>
</reference>
<dbReference type="InterPro" id="IPR036259">
    <property type="entry name" value="MFS_trans_sf"/>
</dbReference>
<feature type="transmembrane region" description="Helical" evidence="4">
    <location>
        <begin position="296"/>
        <end position="320"/>
    </location>
</feature>
<feature type="transmembrane region" description="Helical" evidence="4">
    <location>
        <begin position="162"/>
        <end position="181"/>
    </location>
</feature>
<dbReference type="Gene3D" id="1.20.1250.20">
    <property type="entry name" value="MFS general substrate transporter like domains"/>
    <property type="match status" value="2"/>
</dbReference>
<dbReference type="InterPro" id="IPR011701">
    <property type="entry name" value="MFS"/>
</dbReference>
<dbReference type="GO" id="GO:0022857">
    <property type="term" value="F:transmembrane transporter activity"/>
    <property type="evidence" value="ECO:0007669"/>
    <property type="project" value="InterPro"/>
</dbReference>
<feature type="transmembrane region" description="Helical" evidence="4">
    <location>
        <begin position="422"/>
        <end position="447"/>
    </location>
</feature>
<evidence type="ECO:0000313" key="5">
    <source>
        <dbReference type="EMBL" id="WOO81133.1"/>
    </source>
</evidence>
<dbReference type="InterPro" id="IPR050327">
    <property type="entry name" value="Proton-linked_MCT"/>
</dbReference>
<evidence type="ECO:0000256" key="1">
    <source>
        <dbReference type="ARBA" id="ARBA00004141"/>
    </source>
</evidence>
<evidence type="ECO:0000256" key="3">
    <source>
        <dbReference type="SAM" id="MobiDB-lite"/>
    </source>
</evidence>
<dbReference type="Proteomes" id="UP000827549">
    <property type="component" value="Chromosome 3"/>
</dbReference>
<dbReference type="SUPFAM" id="SSF103473">
    <property type="entry name" value="MFS general substrate transporter"/>
    <property type="match status" value="1"/>
</dbReference>
<feature type="transmembrane region" description="Helical" evidence="4">
    <location>
        <begin position="222"/>
        <end position="242"/>
    </location>
</feature>
<dbReference type="PANTHER" id="PTHR11360:SF177">
    <property type="entry name" value="RIBOFLAVIN TRANSPORTER MCH5"/>
    <property type="match status" value="1"/>
</dbReference>
<evidence type="ECO:0000256" key="4">
    <source>
        <dbReference type="SAM" id="Phobius"/>
    </source>
</evidence>
<dbReference type="GO" id="GO:0016020">
    <property type="term" value="C:membrane"/>
    <property type="evidence" value="ECO:0007669"/>
    <property type="project" value="UniProtKB-SubCell"/>
</dbReference>
<protein>
    <submittedName>
        <fullName evidence="5">MFS transporter asaE</fullName>
    </submittedName>
</protein>
<keyword evidence="4" id="KW-0472">Membrane</keyword>
<feature type="transmembrane region" description="Helical" evidence="4">
    <location>
        <begin position="95"/>
        <end position="116"/>
    </location>
</feature>
<dbReference type="GeneID" id="87807902"/>
<dbReference type="RefSeq" id="XP_062627165.1">
    <property type="nucleotide sequence ID" value="XM_062771181.1"/>
</dbReference>
<dbReference type="Pfam" id="PF07690">
    <property type="entry name" value="MFS_1"/>
    <property type="match status" value="1"/>
</dbReference>
<evidence type="ECO:0000313" key="6">
    <source>
        <dbReference type="Proteomes" id="UP000827549"/>
    </source>
</evidence>
<keyword evidence="6" id="KW-1185">Reference proteome</keyword>
<feature type="transmembrane region" description="Helical" evidence="4">
    <location>
        <begin position="254"/>
        <end position="275"/>
    </location>
</feature>
<feature type="compositionally biased region" description="Basic and acidic residues" evidence="3">
    <location>
        <begin position="59"/>
        <end position="68"/>
    </location>
</feature>
<name>A0AAF1BQM1_9TREE</name>
<feature type="compositionally biased region" description="Low complexity" evidence="3">
    <location>
        <begin position="1"/>
        <end position="13"/>
    </location>
</feature>
<feature type="transmembrane region" description="Helical" evidence="4">
    <location>
        <begin position="362"/>
        <end position="381"/>
    </location>
</feature>
<feature type="transmembrane region" description="Helical" evidence="4">
    <location>
        <begin position="332"/>
        <end position="350"/>
    </location>
</feature>
<feature type="transmembrane region" description="Helical" evidence="4">
    <location>
        <begin position="387"/>
        <end position="410"/>
    </location>
</feature>
<comment type="subcellular location">
    <subcellularLocation>
        <location evidence="1">Membrane</location>
        <topology evidence="1">Multi-pass membrane protein</topology>
    </subcellularLocation>
</comment>
<feature type="transmembrane region" description="Helical" evidence="4">
    <location>
        <begin position="136"/>
        <end position="155"/>
    </location>
</feature>